<evidence type="ECO:0000259" key="6">
    <source>
        <dbReference type="Pfam" id="PF00122"/>
    </source>
</evidence>
<evidence type="ECO:0000256" key="4">
    <source>
        <dbReference type="ARBA" id="ARBA00023136"/>
    </source>
</evidence>
<dbReference type="InterPro" id="IPR023298">
    <property type="entry name" value="ATPase_P-typ_TM_dom_sf"/>
</dbReference>
<dbReference type="PROSITE" id="PS00154">
    <property type="entry name" value="ATPASE_E1_E2"/>
    <property type="match status" value="1"/>
</dbReference>
<evidence type="ECO:0000256" key="1">
    <source>
        <dbReference type="ARBA" id="ARBA00004370"/>
    </source>
</evidence>
<dbReference type="SUPFAM" id="SSF81660">
    <property type="entry name" value="Metal cation-transporting ATPase, ATP-binding domain N"/>
    <property type="match status" value="1"/>
</dbReference>
<dbReference type="Pfam" id="PF00122">
    <property type="entry name" value="E1-E2_ATPase"/>
    <property type="match status" value="1"/>
</dbReference>
<feature type="domain" description="P-type ATPase A" evidence="6">
    <location>
        <begin position="2"/>
        <end position="56"/>
    </location>
</feature>
<keyword evidence="3 5" id="KW-1133">Transmembrane helix</keyword>
<dbReference type="InterPro" id="IPR023299">
    <property type="entry name" value="ATPase_P-typ_cyto_dom_N"/>
</dbReference>
<name>A0ABR2VKY1_9FUNG</name>
<reference evidence="7 8" key="1">
    <citation type="submission" date="2023-04" db="EMBL/GenBank/DDBJ databases">
        <title>Genome of Basidiobolus ranarum AG-B5.</title>
        <authorList>
            <person name="Stajich J.E."/>
            <person name="Carter-House D."/>
            <person name="Gryganskyi A."/>
        </authorList>
    </citation>
    <scope>NUCLEOTIDE SEQUENCE [LARGE SCALE GENOMIC DNA]</scope>
    <source>
        <strain evidence="7 8">AG-B5</strain>
    </source>
</reference>
<evidence type="ECO:0000256" key="3">
    <source>
        <dbReference type="ARBA" id="ARBA00022989"/>
    </source>
</evidence>
<gene>
    <name evidence="7" type="ORF">K7432_016948</name>
</gene>
<dbReference type="Pfam" id="PF13246">
    <property type="entry name" value="Cation_ATPase"/>
    <property type="match status" value="1"/>
</dbReference>
<evidence type="ECO:0000256" key="2">
    <source>
        <dbReference type="ARBA" id="ARBA00022692"/>
    </source>
</evidence>
<feature type="non-terminal residue" evidence="7">
    <location>
        <position position="521"/>
    </location>
</feature>
<dbReference type="EMBL" id="JASJQH010010062">
    <property type="protein sequence ID" value="KAK9674728.1"/>
    <property type="molecule type" value="Genomic_DNA"/>
</dbReference>
<sequence>MIREGNLEEVICKNIIPGNILKIHKNEKIPADIVILSTSSEDDTCYVETVELDGETNLKRRLAVPFTHGSDTPQRIAKIHGRIQCEGPNEKLTAFEGRAIVHDQHEDCVEPLELENLLLRGTILRNTDYVFGVAVYVGSDTKIFRNLKNSRLKFSTMEKKLNRMLLGIFVFNLFLLTSSICLEYVPSNMQQNYSFPNAWYLVTPYEKSTKAESVVADFMAFFVIYTYVIPISVFVTVEIVRVVQIIFMNWDDLMKAPNGDRMKPQSSNLNEDLGAVEYIFSDKTGTLTRNIMKLSHWCIGKKLINELDHPGSLLKRLSSLENSTGHTKDLTYTYCRALMLCHEVMTVENEETLKVEFESPSPDEIAIVSALKENNIELLERKKSSMVISFLGKKKKFSILNVLEFNSDRKRMSVIVETEEGVELYCKGADNIILSRLKEGQSTYGVTSALDHFSDSGLRTLMVAWRKLTAEEYGAFKTEYEYAERAISDRQNKIAQACEMIERDLVLLGCTAIEDKLQDKV</sequence>
<feature type="transmembrane region" description="Helical" evidence="5">
    <location>
        <begin position="164"/>
        <end position="185"/>
    </location>
</feature>
<proteinExistence type="predicted"/>
<dbReference type="InterPro" id="IPR059000">
    <property type="entry name" value="ATPase_P-type_domA"/>
</dbReference>
<evidence type="ECO:0000313" key="7">
    <source>
        <dbReference type="EMBL" id="KAK9674728.1"/>
    </source>
</evidence>
<keyword evidence="2 5" id="KW-0812">Transmembrane</keyword>
<dbReference type="SUPFAM" id="SSF81653">
    <property type="entry name" value="Calcium ATPase, transduction domain A"/>
    <property type="match status" value="1"/>
</dbReference>
<dbReference type="Gene3D" id="2.70.150.10">
    <property type="entry name" value="Calcium-transporting ATPase, cytoplasmic transduction domain A"/>
    <property type="match status" value="1"/>
</dbReference>
<dbReference type="Proteomes" id="UP001479436">
    <property type="component" value="Unassembled WGS sequence"/>
</dbReference>
<feature type="transmembrane region" description="Helical" evidence="5">
    <location>
        <begin position="218"/>
        <end position="240"/>
    </location>
</feature>
<protein>
    <recommendedName>
        <fullName evidence="6">P-type ATPase A domain-containing protein</fullName>
    </recommendedName>
</protein>
<accession>A0ABR2VKY1</accession>
<organism evidence="7 8">
    <name type="scientific">Basidiobolus ranarum</name>
    <dbReference type="NCBI Taxonomy" id="34480"/>
    <lineage>
        <taxon>Eukaryota</taxon>
        <taxon>Fungi</taxon>
        <taxon>Fungi incertae sedis</taxon>
        <taxon>Zoopagomycota</taxon>
        <taxon>Entomophthoromycotina</taxon>
        <taxon>Basidiobolomycetes</taxon>
        <taxon>Basidiobolales</taxon>
        <taxon>Basidiobolaceae</taxon>
        <taxon>Basidiobolus</taxon>
    </lineage>
</organism>
<comment type="caution">
    <text evidence="7">The sequence shown here is derived from an EMBL/GenBank/DDBJ whole genome shotgun (WGS) entry which is preliminary data.</text>
</comment>
<keyword evidence="8" id="KW-1185">Reference proteome</keyword>
<dbReference type="PANTHER" id="PTHR24092">
    <property type="entry name" value="PROBABLE PHOSPHOLIPID-TRANSPORTING ATPASE"/>
    <property type="match status" value="1"/>
</dbReference>
<comment type="subcellular location">
    <subcellularLocation>
        <location evidence="1">Membrane</location>
    </subcellularLocation>
</comment>
<evidence type="ECO:0000313" key="8">
    <source>
        <dbReference type="Proteomes" id="UP001479436"/>
    </source>
</evidence>
<dbReference type="InterPro" id="IPR018303">
    <property type="entry name" value="ATPase_P-typ_P_site"/>
</dbReference>
<dbReference type="PANTHER" id="PTHR24092:SF218">
    <property type="entry name" value="PHOSPHOLIPID-TRANSPORTING ATPASE"/>
    <property type="match status" value="1"/>
</dbReference>
<dbReference type="SUPFAM" id="SSF81665">
    <property type="entry name" value="Calcium ATPase, transmembrane domain M"/>
    <property type="match status" value="1"/>
</dbReference>
<evidence type="ECO:0000256" key="5">
    <source>
        <dbReference type="SAM" id="Phobius"/>
    </source>
</evidence>
<dbReference type="InterPro" id="IPR008250">
    <property type="entry name" value="ATPase_P-typ_transduc_dom_A_sf"/>
</dbReference>
<keyword evidence="4 5" id="KW-0472">Membrane</keyword>
<dbReference type="Gene3D" id="3.40.1110.10">
    <property type="entry name" value="Calcium-transporting ATPase, cytoplasmic domain N"/>
    <property type="match status" value="1"/>
</dbReference>